<proteinExistence type="inferred from homology"/>
<comment type="similarity">
    <text evidence="2">Belongs to the polyadenylate-binding protein type-1 family.</text>
</comment>
<evidence type="ECO:0000259" key="8">
    <source>
        <dbReference type="PROSITE" id="PS51309"/>
    </source>
</evidence>
<dbReference type="InterPro" id="IPR045305">
    <property type="entry name" value="RRM2_I_PABPs"/>
</dbReference>
<keyword evidence="5 6" id="KW-0694">RNA-binding</keyword>
<evidence type="ECO:0000313" key="9">
    <source>
        <dbReference type="EMBL" id="KAK6168155.1"/>
    </source>
</evidence>
<protein>
    <recommendedName>
        <fullName evidence="11">PABP</fullName>
    </recommendedName>
</protein>
<dbReference type="GO" id="GO:0005737">
    <property type="term" value="C:cytoplasm"/>
    <property type="evidence" value="ECO:0007669"/>
    <property type="project" value="UniProtKB-SubCell"/>
</dbReference>
<evidence type="ECO:0000256" key="3">
    <source>
        <dbReference type="ARBA" id="ARBA00022490"/>
    </source>
</evidence>
<dbReference type="SMART" id="SM00360">
    <property type="entry name" value="RRM"/>
    <property type="match status" value="4"/>
</dbReference>
<dbReference type="InterPro" id="IPR035979">
    <property type="entry name" value="RBD_domain_sf"/>
</dbReference>
<dbReference type="PANTHER" id="PTHR48025:SF1">
    <property type="entry name" value="RRM DOMAIN-CONTAINING PROTEIN"/>
    <property type="match status" value="1"/>
</dbReference>
<accession>A0AAN8J4F0</accession>
<dbReference type="FunFam" id="3.30.70.330:FF:000003">
    <property type="entry name" value="Polyadenylate-binding protein"/>
    <property type="match status" value="1"/>
</dbReference>
<dbReference type="Pfam" id="PF00076">
    <property type="entry name" value="RRM_1"/>
    <property type="match status" value="4"/>
</dbReference>
<dbReference type="Gene3D" id="1.10.1900.10">
    <property type="entry name" value="c-terminal domain of poly(a) binding protein"/>
    <property type="match status" value="1"/>
</dbReference>
<feature type="domain" description="RRM" evidence="7">
    <location>
        <begin position="90"/>
        <end position="166"/>
    </location>
</feature>
<reference evidence="9 10" key="1">
    <citation type="submission" date="2024-01" db="EMBL/GenBank/DDBJ databases">
        <title>The genome of the rayed Mediterranean limpet Patella caerulea (Linnaeus, 1758).</title>
        <authorList>
            <person name="Anh-Thu Weber A."/>
            <person name="Halstead-Nussloch G."/>
        </authorList>
    </citation>
    <scope>NUCLEOTIDE SEQUENCE [LARGE SCALE GENOMIC DNA]</scope>
    <source>
        <strain evidence="9">AATW-2023a</strain>
        <tissue evidence="9">Whole specimen</tissue>
    </source>
</reference>
<dbReference type="Pfam" id="PF00658">
    <property type="entry name" value="MLLE"/>
    <property type="match status" value="1"/>
</dbReference>
<feature type="domain" description="RRM" evidence="7">
    <location>
        <begin position="285"/>
        <end position="361"/>
    </location>
</feature>
<evidence type="ECO:0000256" key="2">
    <source>
        <dbReference type="ARBA" id="ARBA00008557"/>
    </source>
</evidence>
<evidence type="ECO:0000256" key="4">
    <source>
        <dbReference type="ARBA" id="ARBA00022737"/>
    </source>
</evidence>
<keyword evidence="3" id="KW-0963">Cytoplasm</keyword>
<sequence length="511" mass="58035">MNSATLYVGDLHPDVSESMLFSKFSTAGSVESVCVRREGITKRSLGYAYVTFSEPADAKQAMSTMNHETMHGRPIRIMWAQGTTTDREDANVFIKNLDKSIDKQVLYDVFSPIGDILSCKIVEDRQGSKGYGYVNFDTEEAAKQAIEKVNGMVLKGKKVNVEKFIPQRERLAMMGDRPKKNNNVYIKNFGHEYDDDKLKLEMEKFGKVISAKVMTDHQNISRGFGFVCFEDPEAAEKCIDNIMGSELNGKILYASPAQKRSERRDELREKFERSMREGVNGNKGVNLYVKNLDSRIDDERLRQEFSEFGTITSVKVMGDGVKSKGFGFVCFSSPKEATKALTEMNGRIVLDRPLYVAHAQRKEERRANLASQRITTMRQQQSAQYSQMFQPGLSGAGCFVTQLPQAARGFFTPTQMQAIPRWQTVVRQPTPWREAAMFDDASPTKQRQMLGNRLFPRINDMYPELACKLTEMLLQIDKSELLYILESPEALGDEVENAVSWLNKRNQSEQH</sequence>
<dbReference type="SMART" id="SM00361">
    <property type="entry name" value="RRM_1"/>
    <property type="match status" value="4"/>
</dbReference>
<keyword evidence="4" id="KW-0677">Repeat</keyword>
<organism evidence="9 10">
    <name type="scientific">Patella caerulea</name>
    <name type="common">Rayed Mediterranean limpet</name>
    <dbReference type="NCBI Taxonomy" id="87958"/>
    <lineage>
        <taxon>Eukaryota</taxon>
        <taxon>Metazoa</taxon>
        <taxon>Spiralia</taxon>
        <taxon>Lophotrochozoa</taxon>
        <taxon>Mollusca</taxon>
        <taxon>Gastropoda</taxon>
        <taxon>Patellogastropoda</taxon>
        <taxon>Patelloidea</taxon>
        <taxon>Patellidae</taxon>
        <taxon>Patella</taxon>
    </lineage>
</organism>
<dbReference type="SMART" id="SM00517">
    <property type="entry name" value="PolyA"/>
    <property type="match status" value="1"/>
</dbReference>
<dbReference type="SUPFAM" id="SSF54928">
    <property type="entry name" value="RNA-binding domain, RBD"/>
    <property type="match status" value="3"/>
</dbReference>
<dbReference type="PROSITE" id="PS50102">
    <property type="entry name" value="RRM"/>
    <property type="match status" value="4"/>
</dbReference>
<evidence type="ECO:0008006" key="11">
    <source>
        <dbReference type="Google" id="ProtNLM"/>
    </source>
</evidence>
<evidence type="ECO:0000313" key="10">
    <source>
        <dbReference type="Proteomes" id="UP001347796"/>
    </source>
</evidence>
<dbReference type="SUPFAM" id="SSF63570">
    <property type="entry name" value="PABC (PABP) domain"/>
    <property type="match status" value="1"/>
</dbReference>
<dbReference type="FunFam" id="3.30.70.330:FF:000091">
    <property type="entry name" value="Polyadenylate-binding protein"/>
    <property type="match status" value="1"/>
</dbReference>
<dbReference type="GO" id="GO:0003729">
    <property type="term" value="F:mRNA binding"/>
    <property type="evidence" value="ECO:0007669"/>
    <property type="project" value="TreeGrafter"/>
</dbReference>
<evidence type="ECO:0000256" key="6">
    <source>
        <dbReference type="PROSITE-ProRule" id="PRU00176"/>
    </source>
</evidence>
<dbReference type="PANTHER" id="PTHR48025">
    <property type="entry name" value="OS02G0815200 PROTEIN"/>
    <property type="match status" value="1"/>
</dbReference>
<evidence type="ECO:0000259" key="7">
    <source>
        <dbReference type="PROSITE" id="PS50102"/>
    </source>
</evidence>
<dbReference type="CDD" id="cd12379">
    <property type="entry name" value="RRM2_I_PABPs"/>
    <property type="match status" value="1"/>
</dbReference>
<gene>
    <name evidence="9" type="ORF">SNE40_022037</name>
</gene>
<keyword evidence="10" id="KW-1185">Reference proteome</keyword>
<feature type="domain" description="RRM" evidence="7">
    <location>
        <begin position="182"/>
        <end position="259"/>
    </location>
</feature>
<dbReference type="InterPro" id="IPR000504">
    <property type="entry name" value="RRM_dom"/>
</dbReference>
<dbReference type="InterPro" id="IPR003954">
    <property type="entry name" value="RRM_euk-type"/>
</dbReference>
<dbReference type="CDD" id="cd12381">
    <property type="entry name" value="RRM4_I_PABPs"/>
    <property type="match status" value="1"/>
</dbReference>
<dbReference type="AlphaFoldDB" id="A0AAN8J4F0"/>
<dbReference type="InterPro" id="IPR036053">
    <property type="entry name" value="PABP-dom"/>
</dbReference>
<feature type="domain" description="RRM" evidence="7">
    <location>
        <begin position="4"/>
        <end position="82"/>
    </location>
</feature>
<dbReference type="EMBL" id="JAZGQO010000018">
    <property type="protein sequence ID" value="KAK6168155.1"/>
    <property type="molecule type" value="Genomic_DNA"/>
</dbReference>
<evidence type="ECO:0000256" key="1">
    <source>
        <dbReference type="ARBA" id="ARBA00004496"/>
    </source>
</evidence>
<evidence type="ECO:0000256" key="5">
    <source>
        <dbReference type="ARBA" id="ARBA00022884"/>
    </source>
</evidence>
<dbReference type="Gene3D" id="3.30.70.330">
    <property type="match status" value="4"/>
</dbReference>
<comment type="caution">
    <text evidence="9">The sequence shown here is derived from an EMBL/GenBank/DDBJ whole genome shotgun (WGS) entry which is preliminary data.</text>
</comment>
<name>A0AAN8J4F0_PATCE</name>
<dbReference type="PROSITE" id="PS51309">
    <property type="entry name" value="PABC"/>
    <property type="match status" value="1"/>
</dbReference>
<dbReference type="Proteomes" id="UP001347796">
    <property type="component" value="Unassembled WGS sequence"/>
</dbReference>
<dbReference type="InterPro" id="IPR050502">
    <property type="entry name" value="Euk_RNA-bind_prot"/>
</dbReference>
<comment type="subcellular location">
    <subcellularLocation>
        <location evidence="1">Cytoplasm</location>
    </subcellularLocation>
</comment>
<feature type="domain" description="PABC" evidence="8">
    <location>
        <begin position="430"/>
        <end position="507"/>
    </location>
</feature>
<dbReference type="InterPro" id="IPR012677">
    <property type="entry name" value="Nucleotide-bd_a/b_plait_sf"/>
</dbReference>
<dbReference type="InterPro" id="IPR002004">
    <property type="entry name" value="PABP_HYD_C"/>
</dbReference>